<keyword evidence="3" id="KW-1185">Reference proteome</keyword>
<proteinExistence type="predicted"/>
<dbReference type="Proteomes" id="UP001597188">
    <property type="component" value="Unassembled WGS sequence"/>
</dbReference>
<reference evidence="3" key="1">
    <citation type="journal article" date="2019" name="Int. J. Syst. Evol. Microbiol.">
        <title>The Global Catalogue of Microorganisms (GCM) 10K type strain sequencing project: providing services to taxonomists for standard genome sequencing and annotation.</title>
        <authorList>
            <consortium name="The Broad Institute Genomics Platform"/>
            <consortium name="The Broad Institute Genome Sequencing Center for Infectious Disease"/>
            <person name="Wu L."/>
            <person name="Ma J."/>
        </authorList>
    </citation>
    <scope>NUCLEOTIDE SEQUENCE [LARGE SCALE GENOMIC DNA]</scope>
    <source>
        <strain evidence="3">CCM 8931</strain>
    </source>
</reference>
<feature type="transmembrane region" description="Helical" evidence="1">
    <location>
        <begin position="68"/>
        <end position="88"/>
    </location>
</feature>
<evidence type="ECO:0000313" key="2">
    <source>
        <dbReference type="EMBL" id="MFD1421195.1"/>
    </source>
</evidence>
<evidence type="ECO:0000313" key="3">
    <source>
        <dbReference type="Proteomes" id="UP001597188"/>
    </source>
</evidence>
<accession>A0ABW4C384</accession>
<comment type="caution">
    <text evidence="2">The sequence shown here is derived from an EMBL/GenBank/DDBJ whole genome shotgun (WGS) entry which is preliminary data.</text>
</comment>
<keyword evidence="1" id="KW-1133">Transmembrane helix</keyword>
<name>A0ABW4C384_9LACO</name>
<feature type="transmembrane region" description="Helical" evidence="1">
    <location>
        <begin position="6"/>
        <end position="23"/>
    </location>
</feature>
<gene>
    <name evidence="2" type="ORF">ACFQ5L_09620</name>
</gene>
<keyword evidence="1" id="KW-0472">Membrane</keyword>
<dbReference type="EMBL" id="JBHTOJ010000031">
    <property type="protein sequence ID" value="MFD1421195.1"/>
    <property type="molecule type" value="Genomic_DNA"/>
</dbReference>
<feature type="transmembrane region" description="Helical" evidence="1">
    <location>
        <begin position="109"/>
        <end position="136"/>
    </location>
</feature>
<evidence type="ECO:0000256" key="1">
    <source>
        <dbReference type="SAM" id="Phobius"/>
    </source>
</evidence>
<feature type="transmembrane region" description="Helical" evidence="1">
    <location>
        <begin position="44"/>
        <end position="62"/>
    </location>
</feature>
<feature type="transmembrane region" description="Helical" evidence="1">
    <location>
        <begin position="142"/>
        <end position="162"/>
    </location>
</feature>
<organism evidence="2 3">
    <name type="scientific">Lactiplantibacillus songbeiensis</name>
    <dbReference type="NCBI Taxonomy" id="2559920"/>
    <lineage>
        <taxon>Bacteria</taxon>
        <taxon>Bacillati</taxon>
        <taxon>Bacillota</taxon>
        <taxon>Bacilli</taxon>
        <taxon>Lactobacillales</taxon>
        <taxon>Lactobacillaceae</taxon>
        <taxon>Lactiplantibacillus</taxon>
    </lineage>
</organism>
<sequence>MKRERLVKIISFCLIIIIAYFILMRSSNSSFSETIINILYDKKVQVLNVVFLVAIFASLIAILGSYWFASSLFLIVMGLIAIVNFEKVQLRNEGFLPSDLLMISSWNKILSMVSPWLIVGILVLITAIGTMCYMILRNVKFRIHWSIRVGIVVLTVFIGYGLGNSQQKDTVFYTVGHAMGNDPLYLNPVIAVQTNGPIINFMNNVNVKITSIVKSSATLRIYS</sequence>
<dbReference type="RefSeq" id="WP_137636330.1">
    <property type="nucleotide sequence ID" value="NZ_BJDL01000042.1"/>
</dbReference>
<keyword evidence="1" id="KW-0812">Transmembrane</keyword>
<protein>
    <submittedName>
        <fullName evidence="2">Uncharacterized protein</fullName>
    </submittedName>
</protein>